<reference evidence="1" key="1">
    <citation type="submission" date="2019-08" db="EMBL/GenBank/DDBJ databases">
        <authorList>
            <person name="Kucharzyk K."/>
            <person name="Murdoch R.W."/>
            <person name="Higgins S."/>
            <person name="Loffler F."/>
        </authorList>
    </citation>
    <scope>NUCLEOTIDE SEQUENCE</scope>
</reference>
<dbReference type="AlphaFoldDB" id="A0A644XRM4"/>
<gene>
    <name evidence="1" type="ORF">SDC9_65283</name>
</gene>
<protein>
    <submittedName>
        <fullName evidence="1">Uncharacterized protein</fullName>
    </submittedName>
</protein>
<proteinExistence type="predicted"/>
<name>A0A644XRM4_9ZZZZ</name>
<evidence type="ECO:0000313" key="1">
    <source>
        <dbReference type="EMBL" id="MPM18866.1"/>
    </source>
</evidence>
<sequence length="36" mass="4304">MQEDVKEVATPPVPPHEDVDDLIFRWEPNEWLVSER</sequence>
<dbReference type="EMBL" id="VSSQ01003066">
    <property type="protein sequence ID" value="MPM18866.1"/>
    <property type="molecule type" value="Genomic_DNA"/>
</dbReference>
<comment type="caution">
    <text evidence="1">The sequence shown here is derived from an EMBL/GenBank/DDBJ whole genome shotgun (WGS) entry which is preliminary data.</text>
</comment>
<organism evidence="1">
    <name type="scientific">bioreactor metagenome</name>
    <dbReference type="NCBI Taxonomy" id="1076179"/>
    <lineage>
        <taxon>unclassified sequences</taxon>
        <taxon>metagenomes</taxon>
        <taxon>ecological metagenomes</taxon>
    </lineage>
</organism>
<accession>A0A644XRM4</accession>